<organism evidence="3 4">
    <name type="scientific">Mucilaginibacter ximonensis</name>
    <dbReference type="NCBI Taxonomy" id="538021"/>
    <lineage>
        <taxon>Bacteria</taxon>
        <taxon>Pseudomonadati</taxon>
        <taxon>Bacteroidota</taxon>
        <taxon>Sphingobacteriia</taxon>
        <taxon>Sphingobacteriales</taxon>
        <taxon>Sphingobacteriaceae</taxon>
        <taxon>Mucilaginibacter</taxon>
    </lineage>
</organism>
<gene>
    <name evidence="3" type="ORF">ACFS5N_14320</name>
</gene>
<protein>
    <submittedName>
        <fullName evidence="3">Alpha/beta hydrolase</fullName>
    </submittedName>
</protein>
<feature type="chain" id="PRO_5045694597" evidence="1">
    <location>
        <begin position="22"/>
        <end position="318"/>
    </location>
</feature>
<dbReference type="Proteomes" id="UP001597557">
    <property type="component" value="Unassembled WGS sequence"/>
</dbReference>
<keyword evidence="4" id="KW-1185">Reference proteome</keyword>
<feature type="signal peptide" evidence="1">
    <location>
        <begin position="1"/>
        <end position="21"/>
    </location>
</feature>
<dbReference type="PANTHER" id="PTHR43265:SF1">
    <property type="entry name" value="ESTERASE ESTD"/>
    <property type="match status" value="1"/>
</dbReference>
<evidence type="ECO:0000259" key="2">
    <source>
        <dbReference type="Pfam" id="PF12146"/>
    </source>
</evidence>
<dbReference type="InterPro" id="IPR022742">
    <property type="entry name" value="Hydrolase_4"/>
</dbReference>
<keyword evidence="1" id="KW-0732">Signal</keyword>
<dbReference type="GO" id="GO:0016787">
    <property type="term" value="F:hydrolase activity"/>
    <property type="evidence" value="ECO:0007669"/>
    <property type="project" value="UniProtKB-KW"/>
</dbReference>
<evidence type="ECO:0000313" key="4">
    <source>
        <dbReference type="Proteomes" id="UP001597557"/>
    </source>
</evidence>
<keyword evidence="3" id="KW-0378">Hydrolase</keyword>
<comment type="caution">
    <text evidence="3">The sequence shown here is derived from an EMBL/GenBank/DDBJ whole genome shotgun (WGS) entry which is preliminary data.</text>
</comment>
<reference evidence="4" key="1">
    <citation type="journal article" date="2019" name="Int. J. Syst. Evol. Microbiol.">
        <title>The Global Catalogue of Microorganisms (GCM) 10K type strain sequencing project: providing services to taxonomists for standard genome sequencing and annotation.</title>
        <authorList>
            <consortium name="The Broad Institute Genomics Platform"/>
            <consortium name="The Broad Institute Genome Sequencing Center for Infectious Disease"/>
            <person name="Wu L."/>
            <person name="Ma J."/>
        </authorList>
    </citation>
    <scope>NUCLEOTIDE SEQUENCE [LARGE SCALE GENOMIC DNA]</scope>
    <source>
        <strain evidence="4">KCTC 22437</strain>
    </source>
</reference>
<dbReference type="RefSeq" id="WP_377186840.1">
    <property type="nucleotide sequence ID" value="NZ_JBHUPD010000003.1"/>
</dbReference>
<evidence type="ECO:0000256" key="1">
    <source>
        <dbReference type="SAM" id="SignalP"/>
    </source>
</evidence>
<dbReference type="SUPFAM" id="SSF53474">
    <property type="entry name" value="alpha/beta-Hydrolases"/>
    <property type="match status" value="1"/>
</dbReference>
<dbReference type="Gene3D" id="3.40.50.1820">
    <property type="entry name" value="alpha/beta hydrolase"/>
    <property type="match status" value="1"/>
</dbReference>
<proteinExistence type="predicted"/>
<name>A0ABW5YEA1_9SPHI</name>
<evidence type="ECO:0000313" key="3">
    <source>
        <dbReference type="EMBL" id="MFD2873657.1"/>
    </source>
</evidence>
<accession>A0ABW5YEA1</accession>
<dbReference type="InterPro" id="IPR029058">
    <property type="entry name" value="AB_hydrolase_fold"/>
</dbReference>
<dbReference type="EMBL" id="JBHUPD010000003">
    <property type="protein sequence ID" value="MFD2873657.1"/>
    <property type="molecule type" value="Genomic_DNA"/>
</dbReference>
<dbReference type="Pfam" id="PF12146">
    <property type="entry name" value="Hydrolase_4"/>
    <property type="match status" value="1"/>
</dbReference>
<sequence length="318" mass="35445">MNKVYFFLFTIFSVFTLSAQAQTETPATYKGLSITISGTITMPVNASGKIPVVLIIPGTGTLDRDGNSEKLNIKSNAYKLLAQDLAKAGIASLRYDKRRVGQSLMKDKEDNLRFDDYVDDAIGLINMLKDDKRFSKIVVLGHAEGSLVGMLSVAETEGASNAFISVEGFGRRADYILKDQMKSQPGYMSDGFNKILDSLKVGSVQKKVDISLYPYIRPSIQNYLMSWFRFDPTDELKKVRVPVLIVQGSTDLQVATTEGDKLKHVRSSYTYALIRGMNYVFREAPEDKEKNIATYTQPDLPLKPEFVAAITDFIKGLK</sequence>
<feature type="domain" description="Serine aminopeptidase S33" evidence="2">
    <location>
        <begin position="74"/>
        <end position="201"/>
    </location>
</feature>
<dbReference type="InterPro" id="IPR053145">
    <property type="entry name" value="AB_hydrolase_Est10"/>
</dbReference>
<dbReference type="PANTHER" id="PTHR43265">
    <property type="entry name" value="ESTERASE ESTD"/>
    <property type="match status" value="1"/>
</dbReference>